<comment type="caution">
    <text evidence="14">The sequence shown here is derived from an EMBL/GenBank/DDBJ whole genome shotgun (WGS) entry which is preliminary data.</text>
</comment>
<dbReference type="Proteomes" id="UP001443914">
    <property type="component" value="Unassembled WGS sequence"/>
</dbReference>
<evidence type="ECO:0000256" key="2">
    <source>
        <dbReference type="ARBA" id="ARBA00004167"/>
    </source>
</evidence>
<evidence type="ECO:0000256" key="5">
    <source>
        <dbReference type="ARBA" id="ARBA00022692"/>
    </source>
</evidence>
<keyword evidence="4 12" id="KW-0349">Heme</keyword>
<evidence type="ECO:0000256" key="3">
    <source>
        <dbReference type="ARBA" id="ARBA00010617"/>
    </source>
</evidence>
<evidence type="ECO:0000256" key="11">
    <source>
        <dbReference type="ARBA" id="ARBA00023136"/>
    </source>
</evidence>
<dbReference type="PANTHER" id="PTHR24298">
    <property type="entry name" value="FLAVONOID 3'-MONOOXYGENASE-RELATED"/>
    <property type="match status" value="1"/>
</dbReference>
<evidence type="ECO:0000256" key="8">
    <source>
        <dbReference type="ARBA" id="ARBA00023002"/>
    </source>
</evidence>
<evidence type="ECO:0000256" key="9">
    <source>
        <dbReference type="ARBA" id="ARBA00023004"/>
    </source>
</evidence>
<dbReference type="InterPro" id="IPR017972">
    <property type="entry name" value="Cyt_P450_CS"/>
</dbReference>
<evidence type="ECO:0000256" key="13">
    <source>
        <dbReference type="RuleBase" id="RU000461"/>
    </source>
</evidence>
<dbReference type="InterPro" id="IPR051103">
    <property type="entry name" value="Plant_metabolite_P450s"/>
</dbReference>
<accession>A0AAW1H632</accession>
<dbReference type="InterPro" id="IPR001128">
    <property type="entry name" value="Cyt_P450"/>
</dbReference>
<dbReference type="PRINTS" id="PR00463">
    <property type="entry name" value="EP450I"/>
</dbReference>
<keyword evidence="9 12" id="KW-0408">Iron</keyword>
<keyword evidence="11" id="KW-0472">Membrane</keyword>
<keyword evidence="8 13" id="KW-0560">Oxidoreductase</keyword>
<evidence type="ECO:0000256" key="12">
    <source>
        <dbReference type="PIRSR" id="PIRSR602401-1"/>
    </source>
</evidence>
<dbReference type="Gene3D" id="1.10.630.10">
    <property type="entry name" value="Cytochrome P450"/>
    <property type="match status" value="1"/>
</dbReference>
<dbReference type="PRINTS" id="PR00385">
    <property type="entry name" value="P450"/>
</dbReference>
<dbReference type="EMBL" id="JBDFQZ010000013">
    <property type="protein sequence ID" value="KAK9670023.1"/>
    <property type="molecule type" value="Genomic_DNA"/>
</dbReference>
<evidence type="ECO:0000256" key="1">
    <source>
        <dbReference type="ARBA" id="ARBA00001971"/>
    </source>
</evidence>
<evidence type="ECO:0008006" key="16">
    <source>
        <dbReference type="Google" id="ProtNLM"/>
    </source>
</evidence>
<keyword evidence="6 12" id="KW-0479">Metal-binding</keyword>
<dbReference type="GO" id="GO:0016020">
    <property type="term" value="C:membrane"/>
    <property type="evidence" value="ECO:0007669"/>
    <property type="project" value="UniProtKB-SubCell"/>
</dbReference>
<keyword evidence="5" id="KW-0812">Transmembrane</keyword>
<dbReference type="CDD" id="cd11075">
    <property type="entry name" value="CYP77_89"/>
    <property type="match status" value="1"/>
</dbReference>
<keyword evidence="15" id="KW-1185">Reference proteome</keyword>
<dbReference type="SUPFAM" id="SSF48264">
    <property type="entry name" value="Cytochrome P450"/>
    <property type="match status" value="1"/>
</dbReference>
<proteinExistence type="inferred from homology"/>
<evidence type="ECO:0000256" key="10">
    <source>
        <dbReference type="ARBA" id="ARBA00023033"/>
    </source>
</evidence>
<reference evidence="14" key="1">
    <citation type="submission" date="2024-03" db="EMBL/GenBank/DDBJ databases">
        <title>WGS assembly of Saponaria officinalis var. Norfolk2.</title>
        <authorList>
            <person name="Jenkins J."/>
            <person name="Shu S."/>
            <person name="Grimwood J."/>
            <person name="Barry K."/>
            <person name="Goodstein D."/>
            <person name="Schmutz J."/>
            <person name="Leebens-Mack J."/>
            <person name="Osbourn A."/>
        </authorList>
    </citation>
    <scope>NUCLEOTIDE SEQUENCE [LARGE SCALE GENOMIC DNA]</scope>
    <source>
        <strain evidence="14">JIC</strain>
    </source>
</reference>
<keyword evidence="10 13" id="KW-0503">Monooxygenase</keyword>
<organism evidence="14 15">
    <name type="scientific">Saponaria officinalis</name>
    <name type="common">Common soapwort</name>
    <name type="synonym">Lychnis saponaria</name>
    <dbReference type="NCBI Taxonomy" id="3572"/>
    <lineage>
        <taxon>Eukaryota</taxon>
        <taxon>Viridiplantae</taxon>
        <taxon>Streptophyta</taxon>
        <taxon>Embryophyta</taxon>
        <taxon>Tracheophyta</taxon>
        <taxon>Spermatophyta</taxon>
        <taxon>Magnoliopsida</taxon>
        <taxon>eudicotyledons</taxon>
        <taxon>Gunneridae</taxon>
        <taxon>Pentapetalae</taxon>
        <taxon>Caryophyllales</taxon>
        <taxon>Caryophyllaceae</taxon>
        <taxon>Caryophylleae</taxon>
        <taxon>Saponaria</taxon>
    </lineage>
</organism>
<evidence type="ECO:0000313" key="14">
    <source>
        <dbReference type="EMBL" id="KAK9670023.1"/>
    </source>
</evidence>
<dbReference type="AlphaFoldDB" id="A0AAW1H632"/>
<evidence type="ECO:0000256" key="4">
    <source>
        <dbReference type="ARBA" id="ARBA00022617"/>
    </source>
</evidence>
<dbReference type="Pfam" id="PF00067">
    <property type="entry name" value="p450"/>
    <property type="match status" value="1"/>
</dbReference>
<dbReference type="GO" id="GO:0020037">
    <property type="term" value="F:heme binding"/>
    <property type="evidence" value="ECO:0007669"/>
    <property type="project" value="InterPro"/>
</dbReference>
<gene>
    <name evidence="14" type="ORF">RND81_13G171200</name>
</gene>
<feature type="binding site" description="axial binding residue" evidence="12">
    <location>
        <position position="444"/>
    </location>
    <ligand>
        <name>heme</name>
        <dbReference type="ChEBI" id="CHEBI:30413"/>
    </ligand>
    <ligandPart>
        <name>Fe</name>
        <dbReference type="ChEBI" id="CHEBI:18248"/>
    </ligandPart>
</feature>
<sequence>MEILLLVIATIFIAILLNAVLTFFPSKSHSKLPPGPRPLPIIGPILWLLKPSTEKEHLLRHLGSIFGPITTLYSGSTPQIFISDHSLAYQALVQNGAVFADRPKAPPIGAVLRSKEFEINSAGYGPVWRLLRRNLTSNILHPVKSKDFSRDRKRVLEMLFARLGKRDGNVKVIDHFRFATFSLLAFMCFGDELDESDIKEIQEVVHEPLTSFNRFQVLNSRPWLTRFFLRSRWNELLYWRKKQDTVMIPHIRAHKQLKQQKSKTTTCYVNTLLELEISEDGNVTRKLTEEEMVTACCEFLAAGYDTTSTALQWIMANLVKYPAIQSNIVEEIKQIMGEETREVEEDELSKLSYLKCVILEGLRRHPPFHSVIPHSVTQQVKLSGYTIPKNATINFTIAEMGWDANVWDDPMEFRPERFMSEDGFDITGSRKIMMMPFGAGRRICPGIGFALHHLAFFVANLVWKFEWRSVEGEEVDLSEMQEFTIVMKNPLHCNIFHRKFE</sequence>
<dbReference type="GO" id="GO:0016709">
    <property type="term" value="F:oxidoreductase activity, acting on paired donors, with incorporation or reduction of molecular oxygen, NAD(P)H as one donor, and incorporation of one atom of oxygen"/>
    <property type="evidence" value="ECO:0007669"/>
    <property type="project" value="TreeGrafter"/>
</dbReference>
<dbReference type="InterPro" id="IPR036396">
    <property type="entry name" value="Cyt_P450_sf"/>
</dbReference>
<dbReference type="PANTHER" id="PTHR24298:SF800">
    <property type="entry name" value="CYTOCHROME P450 89A2-RELATED"/>
    <property type="match status" value="1"/>
</dbReference>
<comment type="cofactor">
    <cofactor evidence="1 12">
        <name>heme</name>
        <dbReference type="ChEBI" id="CHEBI:30413"/>
    </cofactor>
</comment>
<comment type="subcellular location">
    <subcellularLocation>
        <location evidence="2">Membrane</location>
        <topology evidence="2">Single-pass membrane protein</topology>
    </subcellularLocation>
</comment>
<dbReference type="InterPro" id="IPR002401">
    <property type="entry name" value="Cyt_P450_E_grp-I"/>
</dbReference>
<dbReference type="PROSITE" id="PS00086">
    <property type="entry name" value="CYTOCHROME_P450"/>
    <property type="match status" value="1"/>
</dbReference>
<keyword evidence="7" id="KW-1133">Transmembrane helix</keyword>
<dbReference type="GO" id="GO:0005506">
    <property type="term" value="F:iron ion binding"/>
    <property type="evidence" value="ECO:0007669"/>
    <property type="project" value="InterPro"/>
</dbReference>
<evidence type="ECO:0000256" key="7">
    <source>
        <dbReference type="ARBA" id="ARBA00022989"/>
    </source>
</evidence>
<dbReference type="FunFam" id="1.10.630.10:FF:000012">
    <property type="entry name" value="Cytochrome P450 family protein"/>
    <property type="match status" value="1"/>
</dbReference>
<protein>
    <recommendedName>
        <fullName evidence="16">Cytochrome P450</fullName>
    </recommendedName>
</protein>
<evidence type="ECO:0000256" key="6">
    <source>
        <dbReference type="ARBA" id="ARBA00022723"/>
    </source>
</evidence>
<name>A0AAW1H632_SAPOF</name>
<evidence type="ECO:0000313" key="15">
    <source>
        <dbReference type="Proteomes" id="UP001443914"/>
    </source>
</evidence>
<comment type="similarity">
    <text evidence="3 13">Belongs to the cytochrome P450 family.</text>
</comment>